<evidence type="ECO:0000313" key="5">
    <source>
        <dbReference type="EMBL" id="KAF8571877.1"/>
    </source>
</evidence>
<organism evidence="5 6">
    <name type="scientific">Paragonimus westermani</name>
    <dbReference type="NCBI Taxonomy" id="34504"/>
    <lineage>
        <taxon>Eukaryota</taxon>
        <taxon>Metazoa</taxon>
        <taxon>Spiralia</taxon>
        <taxon>Lophotrochozoa</taxon>
        <taxon>Platyhelminthes</taxon>
        <taxon>Trematoda</taxon>
        <taxon>Digenea</taxon>
        <taxon>Plagiorchiida</taxon>
        <taxon>Troglotremata</taxon>
        <taxon>Troglotrematidae</taxon>
        <taxon>Paragonimus</taxon>
    </lineage>
</organism>
<name>A0A8T0DYT2_9TREM</name>
<dbReference type="GO" id="GO:0005886">
    <property type="term" value="C:plasma membrane"/>
    <property type="evidence" value="ECO:0007669"/>
    <property type="project" value="TreeGrafter"/>
</dbReference>
<evidence type="ECO:0000256" key="3">
    <source>
        <dbReference type="ARBA" id="ARBA00023180"/>
    </source>
</evidence>
<dbReference type="AlphaFoldDB" id="A0A8T0DYT2"/>
<feature type="domain" description="Dipeptidylpeptidase IV N-terminal" evidence="4">
    <location>
        <begin position="278"/>
        <end position="444"/>
    </location>
</feature>
<evidence type="ECO:0000256" key="1">
    <source>
        <dbReference type="ARBA" id="ARBA00022438"/>
    </source>
</evidence>
<proteinExistence type="predicted"/>
<dbReference type="Gene3D" id="2.140.10.30">
    <property type="entry name" value="Dipeptidylpeptidase IV, N-terminal domain"/>
    <property type="match status" value="1"/>
</dbReference>
<evidence type="ECO:0000256" key="2">
    <source>
        <dbReference type="ARBA" id="ARBA00022825"/>
    </source>
</evidence>
<dbReference type="OrthoDB" id="16520at2759"/>
<reference evidence="5 6" key="1">
    <citation type="submission" date="2019-07" db="EMBL/GenBank/DDBJ databases">
        <title>Annotation for the trematode Paragonimus westermani.</title>
        <authorList>
            <person name="Choi Y.-J."/>
        </authorList>
    </citation>
    <scope>NUCLEOTIDE SEQUENCE [LARGE SCALE GENOMIC DNA]</scope>
    <source>
        <strain evidence="5">180907_Pwestermani</strain>
    </source>
</reference>
<keyword evidence="1" id="KW-0031">Aminopeptidase</keyword>
<dbReference type="PANTHER" id="PTHR11731:SF200">
    <property type="entry name" value="DIPEPTIDYL PEPTIDASE 10, ISOFORM B"/>
    <property type="match status" value="1"/>
</dbReference>
<keyword evidence="3" id="KW-0325">Glycoprotein</keyword>
<evidence type="ECO:0000313" key="6">
    <source>
        <dbReference type="Proteomes" id="UP000699462"/>
    </source>
</evidence>
<dbReference type="InterPro" id="IPR002469">
    <property type="entry name" value="Peptidase_S9B_N"/>
</dbReference>
<dbReference type="InterPro" id="IPR050278">
    <property type="entry name" value="Serine_Prot_S9B/DPPIV"/>
</dbReference>
<keyword evidence="2" id="KW-0720">Serine protease</keyword>
<dbReference type="PANTHER" id="PTHR11731">
    <property type="entry name" value="PROTEASE FAMILY S9B,C DIPEPTIDYL-PEPTIDASE IV-RELATED"/>
    <property type="match status" value="1"/>
</dbReference>
<dbReference type="Proteomes" id="UP000699462">
    <property type="component" value="Unassembled WGS sequence"/>
</dbReference>
<dbReference type="GO" id="GO:0008236">
    <property type="term" value="F:serine-type peptidase activity"/>
    <property type="evidence" value="ECO:0007669"/>
    <property type="project" value="UniProtKB-KW"/>
</dbReference>
<gene>
    <name evidence="5" type="ORF">P879_00023</name>
</gene>
<evidence type="ECO:0000259" key="4">
    <source>
        <dbReference type="Pfam" id="PF00930"/>
    </source>
</evidence>
<dbReference type="GO" id="GO:0008239">
    <property type="term" value="F:dipeptidyl-peptidase activity"/>
    <property type="evidence" value="ECO:0007669"/>
    <property type="project" value="TreeGrafter"/>
</dbReference>
<dbReference type="SUPFAM" id="SSF82171">
    <property type="entry name" value="DPP6 N-terminal domain-like"/>
    <property type="match status" value="1"/>
</dbReference>
<sequence length="585" mass="66488">MVTIAVISGFIILAALYMTSWEQKIEYPRFTTGEIVWISEQTRNPDYLWHEDTFIYAHPDGTWRSMDFSRSDLHTFADSTRVTQTLSLDIHDLKSVSGIWPNSKRTACGQRVPIRSPADGSDAVHSANWAKLEFALFIQAGQHLYYSENIVSQPPRCLTCLLATTGWTYGHPGWTYRQYFYYEPSGAYQQSVDDDGRYVLVLGTDDRHLRALSVPQFVEPFGPEKPQFKRAVYMPFESSAKNIRVPLVNILLIDTLGALKYNLSWDKLNEHVAHDASEARTTTKAREIFITRIQWFNATSFLIVGLREAQNCGFILFCQWFETSSKLSCQHIWYQCVEHGWLDMRTGRGSPFGVTTGENDFLTILPFIGTDTAYQLVILHIIAGQRNRITWLTESPIRVGQLVWADYKTVLFTASMQPAIRHLYRLDRGYNNKLFCLTCHELTESTIETLPVYDPNAVRIVPVEEIDTNSLPHSSKWTTRGMSFRTVHDVRPSANGACFTILWSTGCEAFGAFGVREAPTRLLINQLTGTSHEAAEYDSMHFEETAHFDPDSGIGVWCQRVSPHGDVAVVICCIPQNAIPFNLFL</sequence>
<keyword evidence="1" id="KW-0645">Protease</keyword>
<protein>
    <recommendedName>
        <fullName evidence="4">Dipeptidylpeptidase IV N-terminal domain-containing protein</fullName>
    </recommendedName>
</protein>
<keyword evidence="1" id="KW-0378">Hydrolase</keyword>
<comment type="caution">
    <text evidence="5">The sequence shown here is derived from an EMBL/GenBank/DDBJ whole genome shotgun (WGS) entry which is preliminary data.</text>
</comment>
<keyword evidence="6" id="KW-1185">Reference proteome</keyword>
<dbReference type="EMBL" id="JTDF01000276">
    <property type="protein sequence ID" value="KAF8571877.1"/>
    <property type="molecule type" value="Genomic_DNA"/>
</dbReference>
<accession>A0A8T0DYT2</accession>
<dbReference type="Pfam" id="PF00930">
    <property type="entry name" value="DPPIV_N"/>
    <property type="match status" value="1"/>
</dbReference>
<dbReference type="GO" id="GO:0006508">
    <property type="term" value="P:proteolysis"/>
    <property type="evidence" value="ECO:0007669"/>
    <property type="project" value="InterPro"/>
</dbReference>
<dbReference type="GO" id="GO:0004177">
    <property type="term" value="F:aminopeptidase activity"/>
    <property type="evidence" value="ECO:0007669"/>
    <property type="project" value="UniProtKB-KW"/>
</dbReference>